<feature type="domain" description="Anti-sigma K factor RskA C-terminal" evidence="2">
    <location>
        <begin position="85"/>
        <end position="147"/>
    </location>
</feature>
<dbReference type="AlphaFoldDB" id="A0A1F8B769"/>
<reference evidence="3 4" key="1">
    <citation type="journal article" date="2016" name="Nat. Commun.">
        <title>Thousands of microbial genomes shed light on interconnected biogeochemical processes in an aquifer system.</title>
        <authorList>
            <person name="Anantharaman K."/>
            <person name="Brown C.T."/>
            <person name="Hug L.A."/>
            <person name="Sharon I."/>
            <person name="Castelle C.J."/>
            <person name="Probst A.J."/>
            <person name="Thomas B.C."/>
            <person name="Singh A."/>
            <person name="Wilkins M.J."/>
            <person name="Karaoz U."/>
            <person name="Brodie E.L."/>
            <person name="Williams K.H."/>
            <person name="Hubbard S.S."/>
            <person name="Banfield J.F."/>
        </authorList>
    </citation>
    <scope>NUCLEOTIDE SEQUENCE [LARGE SCALE GENOMIC DNA]</scope>
</reference>
<name>A0A1F8B769_9BACT</name>
<keyword evidence="1" id="KW-1133">Transmembrane helix</keyword>
<proteinExistence type="predicted"/>
<keyword evidence="1" id="KW-0472">Membrane</keyword>
<keyword evidence="1" id="KW-0812">Transmembrane</keyword>
<comment type="caution">
    <text evidence="3">The sequence shown here is derived from an EMBL/GenBank/DDBJ whole genome shotgun (WGS) entry which is preliminary data.</text>
</comment>
<gene>
    <name evidence="3" type="ORF">A2892_02845</name>
</gene>
<dbReference type="InterPro" id="IPR018764">
    <property type="entry name" value="RskA_C"/>
</dbReference>
<evidence type="ECO:0000313" key="3">
    <source>
        <dbReference type="EMBL" id="OGM59896.1"/>
    </source>
</evidence>
<dbReference type="STRING" id="1802517.A2892_02845"/>
<organism evidence="3 4">
    <name type="scientific">Candidatus Woesebacteria bacterium RIFCSPLOWO2_01_FULL_39_10b</name>
    <dbReference type="NCBI Taxonomy" id="1802517"/>
    <lineage>
        <taxon>Bacteria</taxon>
        <taxon>Candidatus Woeseibacteriota</taxon>
    </lineage>
</organism>
<dbReference type="Proteomes" id="UP000176404">
    <property type="component" value="Unassembled WGS sequence"/>
</dbReference>
<protein>
    <recommendedName>
        <fullName evidence="2">Anti-sigma K factor RskA C-terminal domain-containing protein</fullName>
    </recommendedName>
</protein>
<dbReference type="EMBL" id="MGHD01000012">
    <property type="protein sequence ID" value="OGM59896.1"/>
    <property type="molecule type" value="Genomic_DNA"/>
</dbReference>
<accession>A0A1F8B769</accession>
<evidence type="ECO:0000259" key="2">
    <source>
        <dbReference type="Pfam" id="PF10099"/>
    </source>
</evidence>
<sequence length="158" mass="17478">MNKKDIVVGLMILVLLAGAVYLRQRGGEEELKVPQTLSTEDKIEEKFNLVIPEGVDKAELKDVSGGTSSGLATRKFEKSVFEHSILADLPDPESGKFYEGWLVKGGELISTGKLKIAKGGWMLNFSSKTNYSDYSKVVVTIEEKEDKTPEKYILEGSF</sequence>
<dbReference type="GO" id="GO:0005886">
    <property type="term" value="C:plasma membrane"/>
    <property type="evidence" value="ECO:0007669"/>
    <property type="project" value="InterPro"/>
</dbReference>
<dbReference type="Pfam" id="PF10099">
    <property type="entry name" value="RskA_C"/>
    <property type="match status" value="1"/>
</dbReference>
<evidence type="ECO:0000313" key="4">
    <source>
        <dbReference type="Proteomes" id="UP000176404"/>
    </source>
</evidence>
<feature type="transmembrane region" description="Helical" evidence="1">
    <location>
        <begin position="6"/>
        <end position="22"/>
    </location>
</feature>
<evidence type="ECO:0000256" key="1">
    <source>
        <dbReference type="SAM" id="Phobius"/>
    </source>
</evidence>